<evidence type="ECO:0000256" key="4">
    <source>
        <dbReference type="ARBA" id="ARBA00022679"/>
    </source>
</evidence>
<protein>
    <recommendedName>
        <fullName evidence="2">histidine kinase</fullName>
        <ecNumber evidence="2">2.7.13.3</ecNumber>
    </recommendedName>
</protein>
<keyword evidence="4" id="KW-0808">Transferase</keyword>
<evidence type="ECO:0000259" key="10">
    <source>
        <dbReference type="Pfam" id="PF07730"/>
    </source>
</evidence>
<evidence type="ECO:0000256" key="2">
    <source>
        <dbReference type="ARBA" id="ARBA00012438"/>
    </source>
</evidence>
<dbReference type="PANTHER" id="PTHR24421:SF10">
    <property type="entry name" value="NITRATE_NITRITE SENSOR PROTEIN NARQ"/>
    <property type="match status" value="1"/>
</dbReference>
<evidence type="ECO:0000256" key="7">
    <source>
        <dbReference type="ARBA" id="ARBA00022840"/>
    </source>
</evidence>
<accession>A0ABS3XJE6</accession>
<keyword evidence="9" id="KW-1133">Transmembrane helix</keyword>
<evidence type="ECO:0000256" key="5">
    <source>
        <dbReference type="ARBA" id="ARBA00022741"/>
    </source>
</evidence>
<evidence type="ECO:0000256" key="9">
    <source>
        <dbReference type="SAM" id="Phobius"/>
    </source>
</evidence>
<evidence type="ECO:0000256" key="6">
    <source>
        <dbReference type="ARBA" id="ARBA00022777"/>
    </source>
</evidence>
<feature type="transmembrane region" description="Helical" evidence="9">
    <location>
        <begin position="12"/>
        <end position="36"/>
    </location>
</feature>
<dbReference type="GO" id="GO:0016301">
    <property type="term" value="F:kinase activity"/>
    <property type="evidence" value="ECO:0007669"/>
    <property type="project" value="UniProtKB-KW"/>
</dbReference>
<keyword evidence="9" id="KW-0812">Transmembrane</keyword>
<keyword evidence="3" id="KW-0597">Phosphoprotein</keyword>
<name>A0ABS3XJE6_9ACTN</name>
<feature type="domain" description="Signal transduction histidine kinase subgroup 3 dimerisation and phosphoacceptor" evidence="10">
    <location>
        <begin position="210"/>
        <end position="274"/>
    </location>
</feature>
<dbReference type="Gene3D" id="3.30.565.10">
    <property type="entry name" value="Histidine kinase-like ATPase, C-terminal domain"/>
    <property type="match status" value="1"/>
</dbReference>
<keyword evidence="6 11" id="KW-0418">Kinase</keyword>
<gene>
    <name evidence="11" type="ORF">ITI46_27905</name>
</gene>
<dbReference type="InterPro" id="IPR011712">
    <property type="entry name" value="Sig_transdc_His_kin_sub3_dim/P"/>
</dbReference>
<keyword evidence="7" id="KW-0067">ATP-binding</keyword>
<comment type="catalytic activity">
    <reaction evidence="1">
        <text>ATP + protein L-histidine = ADP + protein N-phospho-L-histidine.</text>
        <dbReference type="EC" id="2.7.13.3"/>
    </reaction>
</comment>
<sequence length="422" mass="44211">MIRPLTSADSYRGAVFALVGFCFACLLTPVALLPAVPVHRVAGRGAQLTVVLLVFAVSVPACGFLAVFRTGCVRIANRLLRTALPVPGPEAPRPDRAARARAAGWLLAHVVAGWAVTAAALLLTLTGLLLVGSWLNGGDRVQVFGLPVTVAAGWSGAWTPPAAAAALMASAWCCRGLAAAFRTLGPVLLGPGKEERFAALEARLRAMEQRTELARELHDSIGHTLTAATIQAAVAAELIDADPHGARQALAHIEQSSRSALDDLDHVLGVLRTGAASTVPRRTLADLSGLLERVRSTGTEVHADLRGDWARVPAAVSREAYRLVQEGLTNALRHAHQAPVTVRVAVEDGRGAADGAAGDWLAVELSNPVTSSRGLRGQRPRPGQGLSGLTERVRLLHGELTAGPAPDGRWRLAARIPLRAAA</sequence>
<comment type="caution">
    <text evidence="11">The sequence shown here is derived from an EMBL/GenBank/DDBJ whole genome shotgun (WGS) entry which is preliminary data.</text>
</comment>
<organism evidence="11 12">
    <name type="scientific">Streptomyces oryzae</name>
    <dbReference type="NCBI Taxonomy" id="1434886"/>
    <lineage>
        <taxon>Bacteria</taxon>
        <taxon>Bacillati</taxon>
        <taxon>Actinomycetota</taxon>
        <taxon>Actinomycetes</taxon>
        <taxon>Kitasatosporales</taxon>
        <taxon>Streptomycetaceae</taxon>
        <taxon>Streptomyces</taxon>
    </lineage>
</organism>
<feature type="transmembrane region" description="Helical" evidence="9">
    <location>
        <begin position="48"/>
        <end position="68"/>
    </location>
</feature>
<keyword evidence="12" id="KW-1185">Reference proteome</keyword>
<dbReference type="CDD" id="cd16917">
    <property type="entry name" value="HATPase_UhpB-NarQ-NarX-like"/>
    <property type="match status" value="1"/>
</dbReference>
<keyword evidence="5" id="KW-0547">Nucleotide-binding</keyword>
<dbReference type="EC" id="2.7.13.3" evidence="2"/>
<evidence type="ECO:0000313" key="11">
    <source>
        <dbReference type="EMBL" id="MBO8195443.1"/>
    </source>
</evidence>
<dbReference type="Gene3D" id="1.20.5.1930">
    <property type="match status" value="1"/>
</dbReference>
<feature type="transmembrane region" description="Helical" evidence="9">
    <location>
        <begin position="102"/>
        <end position="135"/>
    </location>
</feature>
<dbReference type="EMBL" id="JADKMA010000191">
    <property type="protein sequence ID" value="MBO8195443.1"/>
    <property type="molecule type" value="Genomic_DNA"/>
</dbReference>
<dbReference type="Pfam" id="PF07730">
    <property type="entry name" value="HisKA_3"/>
    <property type="match status" value="1"/>
</dbReference>
<keyword evidence="9" id="KW-0472">Membrane</keyword>
<reference evidence="11 12" key="1">
    <citation type="submission" date="2020-11" db="EMBL/GenBank/DDBJ databases">
        <title>Streptomyces spirodelae sp. nov., isolated from duckweed.</title>
        <authorList>
            <person name="Saimee Y."/>
            <person name="Duangmal K."/>
        </authorList>
    </citation>
    <scope>NUCLEOTIDE SEQUENCE [LARGE SCALE GENOMIC DNA]</scope>
    <source>
        <strain evidence="11 12">S16-07</strain>
    </source>
</reference>
<evidence type="ECO:0000256" key="8">
    <source>
        <dbReference type="ARBA" id="ARBA00023012"/>
    </source>
</evidence>
<evidence type="ECO:0000256" key="3">
    <source>
        <dbReference type="ARBA" id="ARBA00022553"/>
    </source>
</evidence>
<proteinExistence type="predicted"/>
<dbReference type="PANTHER" id="PTHR24421">
    <property type="entry name" value="NITRATE/NITRITE SENSOR PROTEIN NARX-RELATED"/>
    <property type="match status" value="1"/>
</dbReference>
<dbReference type="InterPro" id="IPR036890">
    <property type="entry name" value="HATPase_C_sf"/>
</dbReference>
<dbReference type="SUPFAM" id="SSF55874">
    <property type="entry name" value="ATPase domain of HSP90 chaperone/DNA topoisomerase II/histidine kinase"/>
    <property type="match status" value="1"/>
</dbReference>
<keyword evidence="8" id="KW-0902">Two-component regulatory system</keyword>
<dbReference type="InterPro" id="IPR050482">
    <property type="entry name" value="Sensor_HK_TwoCompSys"/>
</dbReference>
<evidence type="ECO:0000256" key="1">
    <source>
        <dbReference type="ARBA" id="ARBA00000085"/>
    </source>
</evidence>
<dbReference type="Proteomes" id="UP001519064">
    <property type="component" value="Unassembled WGS sequence"/>
</dbReference>
<evidence type="ECO:0000313" key="12">
    <source>
        <dbReference type="Proteomes" id="UP001519064"/>
    </source>
</evidence>